<evidence type="ECO:0000256" key="1">
    <source>
        <dbReference type="SAM" id="Coils"/>
    </source>
</evidence>
<feature type="compositionally biased region" description="Gly residues" evidence="2">
    <location>
        <begin position="227"/>
        <end position="252"/>
    </location>
</feature>
<dbReference type="Proteomes" id="UP000325113">
    <property type="component" value="Unassembled WGS sequence"/>
</dbReference>
<keyword evidence="1" id="KW-0175">Coiled coil</keyword>
<feature type="coiled-coil region" evidence="1">
    <location>
        <begin position="394"/>
        <end position="428"/>
    </location>
</feature>
<gene>
    <name evidence="3" type="ORF">FNF31_00635</name>
</gene>
<feature type="compositionally biased region" description="Gly residues" evidence="2">
    <location>
        <begin position="326"/>
        <end position="343"/>
    </location>
</feature>
<proteinExistence type="predicted"/>
<feature type="region of interest" description="Disordered" evidence="2">
    <location>
        <begin position="224"/>
        <end position="253"/>
    </location>
</feature>
<accession>A0A5A8DU35</accession>
<dbReference type="EMBL" id="VLTM01000003">
    <property type="protein sequence ID" value="KAA0168137.1"/>
    <property type="molecule type" value="Genomic_DNA"/>
</dbReference>
<evidence type="ECO:0000313" key="4">
    <source>
        <dbReference type="Proteomes" id="UP000325113"/>
    </source>
</evidence>
<name>A0A5A8DU35_CAFRO</name>
<organism evidence="3 4">
    <name type="scientific">Cafeteria roenbergensis</name>
    <name type="common">Marine flagellate</name>
    <dbReference type="NCBI Taxonomy" id="33653"/>
    <lineage>
        <taxon>Eukaryota</taxon>
        <taxon>Sar</taxon>
        <taxon>Stramenopiles</taxon>
        <taxon>Bigyra</taxon>
        <taxon>Opalozoa</taxon>
        <taxon>Bicosoecida</taxon>
        <taxon>Cafeteriaceae</taxon>
        <taxon>Cafeteria</taxon>
    </lineage>
</organism>
<evidence type="ECO:0000313" key="3">
    <source>
        <dbReference type="EMBL" id="KAA0168137.1"/>
    </source>
</evidence>
<feature type="region of interest" description="Disordered" evidence="2">
    <location>
        <begin position="326"/>
        <end position="347"/>
    </location>
</feature>
<evidence type="ECO:0000256" key="2">
    <source>
        <dbReference type="SAM" id="MobiDB-lite"/>
    </source>
</evidence>
<protein>
    <submittedName>
        <fullName evidence="3">Uncharacterized protein</fullName>
    </submittedName>
</protein>
<dbReference type="AlphaFoldDB" id="A0A5A8DU35"/>
<comment type="caution">
    <text evidence="3">The sequence shown here is derived from an EMBL/GenBank/DDBJ whole genome shotgun (WGS) entry which is preliminary data.</text>
</comment>
<reference evidence="3 4" key="1">
    <citation type="submission" date="2019-07" db="EMBL/GenBank/DDBJ databases">
        <title>Genomes of Cafeteria roenbergensis.</title>
        <authorList>
            <person name="Fischer M.G."/>
            <person name="Hackl T."/>
            <person name="Roman M."/>
        </authorList>
    </citation>
    <scope>NUCLEOTIDE SEQUENCE [LARGE SCALE GENOMIC DNA]</scope>
    <source>
        <strain evidence="3 4">Cflag</strain>
    </source>
</reference>
<sequence>MELPPDFAEEAKTISDFRRTLEAQRLGSMDPMDAKSAVARWHSDVQSLTSKLAAQLTYSRALSKHEEVTSLMTEPPEQRERRELQQWIAQTKTDTRFLHDLVCESVHHPASKQARRAQVQTALEASRAGSSAAATAAIMNVATQPLDPATIASRELERRLRSLVFEDEDELLAVVNDPRGTAAAARAGRRSGDRSNIDPSVKRAMTSAADLRMRAHGKFRKGYLVPGAGGGTGGRPGEAGSRAGSGGAGGGAGDRRVAFGEVQELLKLRDESVSALAAHVLRRHAELQSSLGLSGWSSGQPGAGGGGGGGAAGGIGGGMGDGGGGGGGSGGAYGSRAGPGGSAATGTPRLRRLRESASSFATSLADVLSVFDSVDAVLRRVRLTEEGRSTATTIVMLQHELDEAKASLAEKEVERLRLAERLAALKQSRSGGVTTQAMEIDTQLLEAQQTRAQLVVREREAEALARQSNETAERNAALQREITLLRTRLGTAKEALRPRVVEVESRTREALSTVQELRQSLDLLAGMYQRACDQLAASKRCVEDLTEERGRLAKAVQAEVKRARVLAGEVARMDAVNVRLMAAHDSLRAAYRGMKTAAGDAGRGKAGREAAQRAAEEAGTEAMRRLAGGIKSIAREAMERLRLVQGAGGDGSLLSAEALRRIVDVCHTASSTGAVLTQEPVDSATWGASR</sequence>